<evidence type="ECO:0000313" key="2">
    <source>
        <dbReference type="EMBL" id="OEG00105.1"/>
    </source>
</evidence>
<proteinExistence type="predicted"/>
<feature type="domain" description="DUF2229" evidence="1">
    <location>
        <begin position="20"/>
        <end position="269"/>
    </location>
</feature>
<name>A0A1D2YWI1_9BACI</name>
<dbReference type="EMBL" id="MIJF01000007">
    <property type="protein sequence ID" value="OEG00105.1"/>
    <property type="molecule type" value="Genomic_DNA"/>
</dbReference>
<dbReference type="Pfam" id="PF09989">
    <property type="entry name" value="DUF2229"/>
    <property type="match status" value="1"/>
</dbReference>
<keyword evidence="3" id="KW-1185">Reference proteome</keyword>
<protein>
    <recommendedName>
        <fullName evidence="1">DUF2229 domain-containing protein</fullName>
    </recommendedName>
</protein>
<dbReference type="Gene3D" id="3.40.50.11900">
    <property type="match status" value="1"/>
</dbReference>
<organism evidence="2 3">
    <name type="scientific">Vulcanibacillus modesticaldus</name>
    <dbReference type="NCBI Taxonomy" id="337097"/>
    <lineage>
        <taxon>Bacteria</taxon>
        <taxon>Bacillati</taxon>
        <taxon>Bacillota</taxon>
        <taxon>Bacilli</taxon>
        <taxon>Bacillales</taxon>
        <taxon>Bacillaceae</taxon>
        <taxon>Vulcanibacillus</taxon>
    </lineage>
</organism>
<reference evidence="2 3" key="1">
    <citation type="submission" date="2016-09" db="EMBL/GenBank/DDBJ databases">
        <title>Draft genome sequence for the type strain of Vulcanibacillus modesticaldus BR, a strictly anaerobic, moderately thermophilic, and nitrate-reducing bacterium from deep sea-hydrothermal vents of the Mid-Atlantic Ridge.</title>
        <authorList>
            <person name="Abin C.A."/>
            <person name="Hollibaugh J.T."/>
        </authorList>
    </citation>
    <scope>NUCLEOTIDE SEQUENCE [LARGE SCALE GENOMIC DNA]</scope>
    <source>
        <strain evidence="2 3">BR</strain>
    </source>
</reference>
<dbReference type="InterPro" id="IPR018709">
    <property type="entry name" value="CoA_activase_DUF2229"/>
</dbReference>
<dbReference type="PANTHER" id="PTHR32329:SF2">
    <property type="entry name" value="BIFUNCTIONAL PROTEIN [INCLUDES 2-HYDROXYACYL-COA DEHYDRATASE (N-TER) AND ITS ACTIVATOR DOMAIN (C_TERM)"/>
    <property type="match status" value="1"/>
</dbReference>
<dbReference type="AlphaFoldDB" id="A0A1D2YWI1"/>
<sequence>MALKRLQPVVGISTSFTGKYKASKLILRFLELIDVNLIKSTKTKPAIIEAGSTIVSADYCLPLRVYVGHIYHLIQEHPNIEYIVAPIIKGEYPSSNTCAKYRDLDGVLIRSLGTITGYRLKQSGLSEMDRLKELIGEDKTKQMIDLMKDFPTILAPEIESIDKRHLKQVCVKLYADLFGLNKVDKMRLILNDNLVESDNEDIRKIGEAFEQAYREVIGKESERYQNLLSDESKPRLALVGRNYLIEDPALSADIKSYFKKKGVIVLTSQDIPFSVLRERYDNVQGFYDSHKISQAFIDTVIDQVDGFVVIGSFGCHPDAFQVDYFANYITEQGKSCWTFKFDEQTGGVGFHTRYETILGFLQQNRDKRLKNLNYNNQPAKVPSIDWNFGRKSEPVKPIFIWPHMGTGIDLIIKEIWHQIGLGDYLYPPRGVNEETITRGNTHYTESCSPFALYLGSLRETLDRLLMEIEEPRRIIILMAKGKGPCTFGWYSLAGFPLLQKEYQDRLKKHGHSLEMIAIDNQGRNLVSFLEELSKIADNDRLSQIIGLLNKIQTEERLNIINKTKLEIKLIRVLKDIVWSGWKKLLAYEDIQNKALIVRAHELKRGDTTRLLKKWVDQLEVVHTLPEISKVTQLALQDFEQIPQDGEVKPKVVVVGEIYGTLTPFANRGTVDNLLGQAGIEAIQGMRLSHFIRGAFKGVKNSFVREQPIIKKLIKLLESKGLYYHNRWVREPGAKPFIEHEIGGDGQPTIAHARHHIEHDGVDGIVHIYPFKCMPEGMAKDALIEMSQLYGIKSLHLSYDKETEIERLKTEIGTFAALLHQDIEHRKGITDWKKKELIRRYNIGKMIEQAYRRSNNKFLWSNLK</sequence>
<evidence type="ECO:0000259" key="1">
    <source>
        <dbReference type="Pfam" id="PF09989"/>
    </source>
</evidence>
<dbReference type="STRING" id="337097.BHF71_06155"/>
<gene>
    <name evidence="2" type="ORF">BHF71_06155</name>
</gene>
<dbReference type="InterPro" id="IPR051805">
    <property type="entry name" value="Dehydratase_Activator_Redct"/>
</dbReference>
<dbReference type="Proteomes" id="UP000243739">
    <property type="component" value="Unassembled WGS sequence"/>
</dbReference>
<accession>A0A1D2YWI1</accession>
<evidence type="ECO:0000313" key="3">
    <source>
        <dbReference type="Proteomes" id="UP000243739"/>
    </source>
</evidence>
<comment type="caution">
    <text evidence="2">The sequence shown here is derived from an EMBL/GenBank/DDBJ whole genome shotgun (WGS) entry which is preliminary data.</text>
</comment>
<dbReference type="PANTHER" id="PTHR32329">
    <property type="entry name" value="BIFUNCTIONAL PROTEIN [INCLUDES 2-HYDROXYACYL-COA DEHYDRATASE (N-TER) AND ITS ACTIVATOR DOMAIN (C_TERM)-RELATED"/>
    <property type="match status" value="1"/>
</dbReference>